<dbReference type="InterPro" id="IPR001173">
    <property type="entry name" value="Glyco_trans_2-like"/>
</dbReference>
<dbReference type="Pfam" id="PF01501">
    <property type="entry name" value="Glyco_transf_8"/>
    <property type="match status" value="1"/>
</dbReference>
<dbReference type="InterPro" id="IPR011990">
    <property type="entry name" value="TPR-like_helical_dom_sf"/>
</dbReference>
<evidence type="ECO:0000313" key="2">
    <source>
        <dbReference type="EMBL" id="QHS81230.1"/>
    </source>
</evidence>
<organism evidence="2">
    <name type="scientific">viral metagenome</name>
    <dbReference type="NCBI Taxonomy" id="1070528"/>
    <lineage>
        <taxon>unclassified sequences</taxon>
        <taxon>metagenomes</taxon>
        <taxon>organismal metagenomes</taxon>
    </lineage>
</organism>
<dbReference type="InterPro" id="IPR002495">
    <property type="entry name" value="Glyco_trans_8"/>
</dbReference>
<reference evidence="2" key="1">
    <citation type="journal article" date="2020" name="Nature">
        <title>Giant virus diversity and host interactions through global metagenomics.</title>
        <authorList>
            <person name="Schulz F."/>
            <person name="Roux S."/>
            <person name="Paez-Espino D."/>
            <person name="Jungbluth S."/>
            <person name="Walsh D.A."/>
            <person name="Denef V.J."/>
            <person name="McMahon K.D."/>
            <person name="Konstantinidis K.T."/>
            <person name="Eloe-Fadrosh E.A."/>
            <person name="Kyrpides N.C."/>
            <person name="Woyke T."/>
        </authorList>
    </citation>
    <scope>NUCLEOTIDE SEQUENCE</scope>
    <source>
        <strain evidence="2">GVMAG-S-1101161-73</strain>
    </source>
</reference>
<protein>
    <recommendedName>
        <fullName evidence="1">Glycosyltransferase 2-like domain-containing protein</fullName>
    </recommendedName>
</protein>
<dbReference type="EMBL" id="MN740731">
    <property type="protein sequence ID" value="QHS81230.1"/>
    <property type="molecule type" value="Genomic_DNA"/>
</dbReference>
<proteinExistence type="predicted"/>
<dbReference type="InterPro" id="IPR029044">
    <property type="entry name" value="Nucleotide-diphossugar_trans"/>
</dbReference>
<dbReference type="SUPFAM" id="SSF53448">
    <property type="entry name" value="Nucleotide-diphospho-sugar transferases"/>
    <property type="match status" value="3"/>
</dbReference>
<dbReference type="Gene3D" id="1.25.40.10">
    <property type="entry name" value="Tetratricopeptide repeat domain"/>
    <property type="match status" value="1"/>
</dbReference>
<feature type="domain" description="Glycosyltransferase 2-like" evidence="1">
    <location>
        <begin position="10"/>
        <end position="108"/>
    </location>
</feature>
<dbReference type="Pfam" id="PF00535">
    <property type="entry name" value="Glycos_transf_2"/>
    <property type="match status" value="1"/>
</dbReference>
<sequence length="1313" mass="153150">MAKKTICLTMIVKNEAHLILECFRHLSKYIQFDYWVINDNGSTDGTQKLIKDYFAEKGIPGELDETPWQDFAFNRTLAFKRAFEKTDYAFVWDADDEIYGDFKLPAVLDQDHYKFIFGNEQGVRYSRCQLFNNKKRWHYVGVIHEYPAALEAVSSPFDVLGDYYFISGRRGARNNDPNKYLKDALVLEKAFKEAFEKKEPIYNRYCFYTAQSYNSCNHHEKAIEYYKKVLDIDNWIQEKYVSCIEIYDQYDKLNRNQEGLFYLLESFKYDRKRIEGIYRLIKYYCINGPVEAAYAYYTMIEDHYENQFVKENVADYLFTKKEEYDFYLPYYMVIVSQRVGKLDTCIKMLEMIFRQGYLHSGEWWIHNLFHNIQFAIPKMPQDLAFLEHMLKYIDALRRRGVILNQTNNTVVDSIITHYRPLLAAAVPSYYALMPKKWNGLNGKKVKVMLTVTTCKRFDLFEQTVNSILKNWLDLDKIDYFFCVDDNSSKEDRLKMKTQYPFFNYYMKSPAEKGHRESMNIIWNKVNELNPDYLIHMEDDWLFFKQENYVRRAIAALEKYEALGVHQVVFNREYGLMMFDIQRVNVEPLGPREEGLCLHIKKEGVEGPNCAYWPHYSLQPSVCRASKILELGDYSSPNQFFERDYADKYFAKGYQTAFFDSIFSLHIGKQSWEKEGQNAYSLNQIGQFKPDKVNETETIEVIIREPNMPLNGTMAQHLDQILKKIESGTPFGLIRPSDGEYRILKNETFTNLDSWTFKDGGKLREQLAEAVKTVDPNLYIGIPCNTCNKPWNCTDQIYNEFVDVFKVPLAQRTYANLVGNSNWLRFSEFMKVYEPGFYLITSGEDSTKLPIKELYNIDSKLVDKWNTVGEEETQRLLRFMKGKKGLFCFSAGPLSKFWIPLCMKLDPTNTYIDVGASLDIFTKGTTNRLYTDKGHSFSKDQCIFRDSIPDLTLYSEILPLAPLASLANAKKNLVYLGVFFNKEYLELLKIFLISVKLFSASALDSIDFLIMTSEDFAADVQKLAEDIGIPLLMKFFSFNSVHEASCARLHIFEYENALAYDKILYLDTDITVQGDLMNVFNEPIEDKIYGMKEGTIEHEIHGGWWFDFSTIDKNTVAMNGGILLFNGSESMKAIFDEINAHVKEIKDNKKPMPECADQPFMNYHFIKAGKYNNKMLEKHGLIYCIDPPPPPSEPTDVVLCHFVWPIGNAQHKLGRMRPHVTHVLKHFEKISGISEYKTPILIGQKYPWGSGWIHFEANGLLLTKWAQGTYEWIGSHSLYACWAGITHFLRFSQGYTEFMSVRLGDLEFTKCIKV</sequence>
<accession>A0A6C0AP62</accession>
<dbReference type="Gene3D" id="3.90.550.10">
    <property type="entry name" value="Spore Coat Polysaccharide Biosynthesis Protein SpsA, Chain A"/>
    <property type="match status" value="2"/>
</dbReference>
<dbReference type="GO" id="GO:0016757">
    <property type="term" value="F:glycosyltransferase activity"/>
    <property type="evidence" value="ECO:0007669"/>
    <property type="project" value="InterPro"/>
</dbReference>
<evidence type="ECO:0000259" key="1">
    <source>
        <dbReference type="Pfam" id="PF00535"/>
    </source>
</evidence>
<name>A0A6C0AP62_9ZZZZ</name>